<proteinExistence type="inferred from homology"/>
<evidence type="ECO:0000313" key="11">
    <source>
        <dbReference type="EMBL" id="WED44689.1"/>
    </source>
</evidence>
<evidence type="ECO:0000256" key="5">
    <source>
        <dbReference type="ARBA" id="ARBA00023274"/>
    </source>
</evidence>
<reference evidence="11 12" key="1">
    <citation type="submission" date="2023-02" db="EMBL/GenBank/DDBJ databases">
        <title>Genome Sequence of L. cardiaca H63T.</title>
        <authorList>
            <person name="Lopez A.E."/>
            <person name="Cianciotto N.P."/>
        </authorList>
    </citation>
    <scope>NUCLEOTIDE SEQUENCE [LARGE SCALE GENOMIC DNA]</scope>
    <source>
        <strain evidence="11 12">H63</strain>
    </source>
</reference>
<evidence type="ECO:0000256" key="3">
    <source>
        <dbReference type="ARBA" id="ARBA00022884"/>
    </source>
</evidence>
<dbReference type="InterPro" id="IPR018260">
    <property type="entry name" value="Ribosomal_uL22_CS"/>
</dbReference>
<evidence type="ECO:0000256" key="2">
    <source>
        <dbReference type="ARBA" id="ARBA00022730"/>
    </source>
</evidence>
<dbReference type="EMBL" id="CP119078">
    <property type="protein sequence ID" value="WED44689.1"/>
    <property type="molecule type" value="Genomic_DNA"/>
</dbReference>
<evidence type="ECO:0000256" key="7">
    <source>
        <dbReference type="HAMAP-Rule" id="MF_01331"/>
    </source>
</evidence>
<gene>
    <name evidence="7 11" type="primary">rplV</name>
    <name evidence="11" type="ORF">PXX05_12025</name>
</gene>
<dbReference type="PROSITE" id="PS00464">
    <property type="entry name" value="RIBOSOMAL_L22"/>
    <property type="match status" value="1"/>
</dbReference>
<dbReference type="RefSeq" id="WP_275090509.1">
    <property type="nucleotide sequence ID" value="NZ_CP119078.1"/>
</dbReference>
<comment type="subunit">
    <text evidence="7 9">Part of the 50S ribosomal subunit.</text>
</comment>
<dbReference type="InterPro" id="IPR047867">
    <property type="entry name" value="Ribosomal_uL22_bac/org-type"/>
</dbReference>
<evidence type="ECO:0000256" key="9">
    <source>
        <dbReference type="RuleBase" id="RU004006"/>
    </source>
</evidence>
<dbReference type="SUPFAM" id="SSF54843">
    <property type="entry name" value="Ribosomal protein L22"/>
    <property type="match status" value="1"/>
</dbReference>
<accession>A0ABY8AVG4</accession>
<dbReference type="Pfam" id="PF00237">
    <property type="entry name" value="Ribosomal_L22"/>
    <property type="match status" value="1"/>
</dbReference>
<dbReference type="PANTHER" id="PTHR13501:SF8">
    <property type="entry name" value="LARGE RIBOSOMAL SUBUNIT PROTEIN UL22M"/>
    <property type="match status" value="1"/>
</dbReference>
<evidence type="ECO:0000256" key="8">
    <source>
        <dbReference type="RuleBase" id="RU004005"/>
    </source>
</evidence>
<sequence>MEVTAKLRNAPLSAQKGRLIADMIRKMNVSNAIDVLKFTPKKGAGLMLKLLESAIANAENNNGADIDELKVGVVCVDEAATLKRISPRAKGRANRICKRTCHITIKVSDEE</sequence>
<dbReference type="CDD" id="cd00336">
    <property type="entry name" value="Ribosomal_L22"/>
    <property type="match status" value="1"/>
</dbReference>
<keyword evidence="2 7" id="KW-0699">rRNA-binding</keyword>
<dbReference type="Gene3D" id="3.90.470.10">
    <property type="entry name" value="Ribosomal protein L22/L17"/>
    <property type="match status" value="1"/>
</dbReference>
<dbReference type="InterPro" id="IPR005727">
    <property type="entry name" value="Ribosomal_uL22_bac/chlpt-type"/>
</dbReference>
<comment type="function">
    <text evidence="7">The globular domain of the protein is located near the polypeptide exit tunnel on the outside of the subunit, while an extended beta-hairpin is found that lines the wall of the exit tunnel in the center of the 70S ribosome.</text>
</comment>
<keyword evidence="5 7" id="KW-0687">Ribonucleoprotein</keyword>
<protein>
    <recommendedName>
        <fullName evidence="6 7">Large ribosomal subunit protein uL22</fullName>
    </recommendedName>
</protein>
<organism evidence="11 12">
    <name type="scientific">Legionella cardiaca</name>
    <dbReference type="NCBI Taxonomy" id="1071983"/>
    <lineage>
        <taxon>Bacteria</taxon>
        <taxon>Pseudomonadati</taxon>
        <taxon>Pseudomonadota</taxon>
        <taxon>Gammaproteobacteria</taxon>
        <taxon>Legionellales</taxon>
        <taxon>Legionellaceae</taxon>
        <taxon>Legionella</taxon>
    </lineage>
</organism>
<keyword evidence="12" id="KW-1185">Reference proteome</keyword>
<dbReference type="InterPro" id="IPR036394">
    <property type="entry name" value="Ribosomal_uL22_sf"/>
</dbReference>
<name>A0ABY8AVG4_9GAMM</name>
<dbReference type="HAMAP" id="MF_01331_B">
    <property type="entry name" value="Ribosomal_uL22_B"/>
    <property type="match status" value="1"/>
</dbReference>
<keyword evidence="4 7" id="KW-0689">Ribosomal protein</keyword>
<evidence type="ECO:0000313" key="12">
    <source>
        <dbReference type="Proteomes" id="UP001222087"/>
    </source>
</evidence>
<comment type="similarity">
    <text evidence="1 7 8">Belongs to the universal ribosomal protein uL22 family.</text>
</comment>
<comment type="function">
    <text evidence="7 10">This protein binds specifically to 23S rRNA; its binding is stimulated by other ribosomal proteins, e.g., L4, L17, and L20. It is important during the early stages of 50S assembly. It makes multiple contacts with different domains of the 23S rRNA in the assembled 50S subunit and ribosome.</text>
</comment>
<evidence type="ECO:0000256" key="4">
    <source>
        <dbReference type="ARBA" id="ARBA00022980"/>
    </source>
</evidence>
<dbReference type="Proteomes" id="UP001222087">
    <property type="component" value="Chromosome"/>
</dbReference>
<dbReference type="NCBIfam" id="TIGR01044">
    <property type="entry name" value="rplV_bact"/>
    <property type="match status" value="1"/>
</dbReference>
<evidence type="ECO:0000256" key="10">
    <source>
        <dbReference type="RuleBase" id="RU004008"/>
    </source>
</evidence>
<dbReference type="PANTHER" id="PTHR13501">
    <property type="entry name" value="CHLOROPLAST 50S RIBOSOMAL PROTEIN L22-RELATED"/>
    <property type="match status" value="1"/>
</dbReference>
<dbReference type="InterPro" id="IPR001063">
    <property type="entry name" value="Ribosomal_uL22"/>
</dbReference>
<keyword evidence="3 7" id="KW-0694">RNA-binding</keyword>
<dbReference type="GO" id="GO:0005840">
    <property type="term" value="C:ribosome"/>
    <property type="evidence" value="ECO:0007669"/>
    <property type="project" value="UniProtKB-KW"/>
</dbReference>
<evidence type="ECO:0000256" key="1">
    <source>
        <dbReference type="ARBA" id="ARBA00009451"/>
    </source>
</evidence>
<evidence type="ECO:0000256" key="6">
    <source>
        <dbReference type="ARBA" id="ARBA00035207"/>
    </source>
</evidence>